<proteinExistence type="predicted"/>
<evidence type="ECO:0000313" key="2">
    <source>
        <dbReference type="Proteomes" id="UP001156389"/>
    </source>
</evidence>
<dbReference type="EMBL" id="JAJAGO010000013">
    <property type="protein sequence ID" value="MCT2593258.1"/>
    <property type="molecule type" value="Genomic_DNA"/>
</dbReference>
<name>A0ABT2JZD6_9ACTN</name>
<reference evidence="1 2" key="1">
    <citation type="submission" date="2021-10" db="EMBL/GenBank/DDBJ databases">
        <title>Streptomyces gossypii sp. nov., isolated from soil collected from cotton field.</title>
        <authorList>
            <person name="Ge X."/>
            <person name="Chen X."/>
            <person name="Liu W."/>
        </authorList>
    </citation>
    <scope>NUCLEOTIDE SEQUENCE [LARGE SCALE GENOMIC DNA]</scope>
    <source>
        <strain evidence="1 2">N2-109</strain>
    </source>
</reference>
<keyword evidence="2" id="KW-1185">Reference proteome</keyword>
<organism evidence="1 2">
    <name type="scientific">Streptomyces gossypii</name>
    <dbReference type="NCBI Taxonomy" id="2883101"/>
    <lineage>
        <taxon>Bacteria</taxon>
        <taxon>Bacillati</taxon>
        <taxon>Actinomycetota</taxon>
        <taxon>Actinomycetes</taxon>
        <taxon>Kitasatosporales</taxon>
        <taxon>Streptomycetaceae</taxon>
        <taxon>Streptomyces</taxon>
    </lineage>
</organism>
<dbReference type="Proteomes" id="UP001156389">
    <property type="component" value="Unassembled WGS sequence"/>
</dbReference>
<comment type="caution">
    <text evidence="1">The sequence shown here is derived from an EMBL/GenBank/DDBJ whole genome shotgun (WGS) entry which is preliminary data.</text>
</comment>
<evidence type="ECO:0000313" key="1">
    <source>
        <dbReference type="EMBL" id="MCT2593258.1"/>
    </source>
</evidence>
<accession>A0ABT2JZD6</accession>
<sequence>MEERGKLCADCRARVRTQLGDLPFLYGECAPALARSSAGNTTRVSGTRGVPSPVGDAGLAVRSRMLSALASWSGLAARALGVEEPQRSDVASLSGFLTRHLDWLAGHRSAAGIAAELAELTRDGYRAADPDSASPEPSLELGLCVHPGCRSKLSVPAAGDGAAARPPRVCCGAGHAWEPQQWLVLARGMRQRGGAGTR</sequence>
<protein>
    <submittedName>
        <fullName evidence="1">Uncharacterized protein</fullName>
    </submittedName>
</protein>
<dbReference type="RefSeq" id="WP_260220619.1">
    <property type="nucleotide sequence ID" value="NZ_JAJAGO010000013.1"/>
</dbReference>
<gene>
    <name evidence="1" type="ORF">LHJ74_25700</name>
</gene>